<dbReference type="Pfam" id="PF13912">
    <property type="entry name" value="zf-C2H2_6"/>
    <property type="match status" value="4"/>
</dbReference>
<evidence type="ECO:0000256" key="9">
    <source>
        <dbReference type="PROSITE-ProRule" id="PRU00042"/>
    </source>
</evidence>
<keyword evidence="12" id="KW-1185">Reference proteome</keyword>
<dbReference type="InterPro" id="IPR036236">
    <property type="entry name" value="Znf_C2H2_sf"/>
</dbReference>
<dbReference type="PROSITE" id="PS50157">
    <property type="entry name" value="ZINC_FINGER_C2H2_2"/>
    <property type="match status" value="4"/>
</dbReference>
<dbReference type="PROSITE" id="PS00028">
    <property type="entry name" value="ZINC_FINGER_C2H2_1"/>
    <property type="match status" value="4"/>
</dbReference>
<dbReference type="InterPro" id="IPR013087">
    <property type="entry name" value="Znf_C2H2_type"/>
</dbReference>
<evidence type="ECO:0000313" key="12">
    <source>
        <dbReference type="Proteomes" id="UP000824120"/>
    </source>
</evidence>
<feature type="domain" description="C2H2-type" evidence="10">
    <location>
        <begin position="188"/>
        <end position="215"/>
    </location>
</feature>
<keyword evidence="8" id="KW-0539">Nucleus</keyword>
<proteinExistence type="predicted"/>
<evidence type="ECO:0000256" key="4">
    <source>
        <dbReference type="ARBA" id="ARBA00022771"/>
    </source>
</evidence>
<keyword evidence="2" id="KW-0479">Metal-binding</keyword>
<keyword evidence="6" id="KW-0805">Transcription regulation</keyword>
<evidence type="ECO:0000256" key="3">
    <source>
        <dbReference type="ARBA" id="ARBA00022737"/>
    </source>
</evidence>
<name>A0A9J5YV88_SOLCO</name>
<keyword evidence="4 9" id="KW-0863">Zinc-finger</keyword>
<evidence type="ECO:0000256" key="7">
    <source>
        <dbReference type="ARBA" id="ARBA00023163"/>
    </source>
</evidence>
<dbReference type="EMBL" id="JACXVP010000006">
    <property type="protein sequence ID" value="KAG5602956.1"/>
    <property type="molecule type" value="Genomic_DNA"/>
</dbReference>
<feature type="domain" description="C2H2-type" evidence="10">
    <location>
        <begin position="78"/>
        <end position="105"/>
    </location>
</feature>
<evidence type="ECO:0000256" key="6">
    <source>
        <dbReference type="ARBA" id="ARBA00023015"/>
    </source>
</evidence>
<sequence length="314" mass="35738">MTIKRRREEEIVTVETLAMANCVNILEKNSSLSRRFYECKTCKKQFESFQALGGHRASHKKPKLVLPSDSIKSKTKKHECSYCGEEFVLGQALGGHMRKHRDKLMEKPKETNTAEFLKTKEKIETESENKFCLDLNLTPYENDQLTLGIIPFTVVHSLLVDNGEVEAQAMGNCLMLLSSIDRDCRNSFECKTCKRRFSSFQALGGHRTSHKSMKSTIDIGKFLHGKLSKKRKVHECLICGMEFSMGQALGGHMRRHRAPVNEIKDSSPARRIPVLKKSNSSKRIFCVDLNLTPDENDDFQFWPTAPAPVLRCVI</sequence>
<evidence type="ECO:0000256" key="1">
    <source>
        <dbReference type="ARBA" id="ARBA00004123"/>
    </source>
</evidence>
<dbReference type="Gene3D" id="3.30.160.60">
    <property type="entry name" value="Classic Zinc Finger"/>
    <property type="match status" value="2"/>
</dbReference>
<reference evidence="11 12" key="1">
    <citation type="submission" date="2020-09" db="EMBL/GenBank/DDBJ databases">
        <title>De no assembly of potato wild relative species, Solanum commersonii.</title>
        <authorList>
            <person name="Cho K."/>
        </authorList>
    </citation>
    <scope>NUCLEOTIDE SEQUENCE [LARGE SCALE GENOMIC DNA]</scope>
    <source>
        <strain evidence="11">LZ3.2</strain>
        <tissue evidence="11">Leaf</tissue>
    </source>
</reference>
<keyword evidence="3" id="KW-0677">Repeat</keyword>
<accession>A0A9J5YV88</accession>
<evidence type="ECO:0000256" key="5">
    <source>
        <dbReference type="ARBA" id="ARBA00022833"/>
    </source>
</evidence>
<keyword evidence="7" id="KW-0804">Transcription</keyword>
<protein>
    <recommendedName>
        <fullName evidence="10">C2H2-type domain-containing protein</fullName>
    </recommendedName>
</protein>
<dbReference type="PANTHER" id="PTHR26374">
    <property type="entry name" value="ZINC FINGER PROTEIN ZAT5"/>
    <property type="match status" value="1"/>
</dbReference>
<organism evidence="11 12">
    <name type="scientific">Solanum commersonii</name>
    <name type="common">Commerson's wild potato</name>
    <name type="synonym">Commerson's nightshade</name>
    <dbReference type="NCBI Taxonomy" id="4109"/>
    <lineage>
        <taxon>Eukaryota</taxon>
        <taxon>Viridiplantae</taxon>
        <taxon>Streptophyta</taxon>
        <taxon>Embryophyta</taxon>
        <taxon>Tracheophyta</taxon>
        <taxon>Spermatophyta</taxon>
        <taxon>Magnoliopsida</taxon>
        <taxon>eudicotyledons</taxon>
        <taxon>Gunneridae</taxon>
        <taxon>Pentapetalae</taxon>
        <taxon>asterids</taxon>
        <taxon>lamiids</taxon>
        <taxon>Solanales</taxon>
        <taxon>Solanaceae</taxon>
        <taxon>Solanoideae</taxon>
        <taxon>Solaneae</taxon>
        <taxon>Solanum</taxon>
    </lineage>
</organism>
<evidence type="ECO:0000259" key="10">
    <source>
        <dbReference type="PROSITE" id="PS50157"/>
    </source>
</evidence>
<dbReference type="GO" id="GO:0005634">
    <property type="term" value="C:nucleus"/>
    <property type="evidence" value="ECO:0007669"/>
    <property type="project" value="UniProtKB-SubCell"/>
</dbReference>
<dbReference type="PANTHER" id="PTHR26374:SF402">
    <property type="entry name" value="C2H2-TYPE DOMAIN-CONTAINING PROTEIN"/>
    <property type="match status" value="1"/>
</dbReference>
<comment type="subcellular location">
    <subcellularLocation>
        <location evidence="1">Nucleus</location>
    </subcellularLocation>
</comment>
<evidence type="ECO:0000313" key="11">
    <source>
        <dbReference type="EMBL" id="KAG5602956.1"/>
    </source>
</evidence>
<dbReference type="Proteomes" id="UP000824120">
    <property type="component" value="Chromosome 6"/>
</dbReference>
<evidence type="ECO:0000256" key="8">
    <source>
        <dbReference type="ARBA" id="ARBA00023242"/>
    </source>
</evidence>
<dbReference type="OrthoDB" id="9411774at2759"/>
<dbReference type="GO" id="GO:0008270">
    <property type="term" value="F:zinc ion binding"/>
    <property type="evidence" value="ECO:0007669"/>
    <property type="project" value="UniProtKB-KW"/>
</dbReference>
<comment type="caution">
    <text evidence="11">The sequence shown here is derived from an EMBL/GenBank/DDBJ whole genome shotgun (WGS) entry which is preliminary data.</text>
</comment>
<feature type="domain" description="C2H2-type" evidence="10">
    <location>
        <begin position="37"/>
        <end position="64"/>
    </location>
</feature>
<evidence type="ECO:0000256" key="2">
    <source>
        <dbReference type="ARBA" id="ARBA00022723"/>
    </source>
</evidence>
<dbReference type="SUPFAM" id="SSF57667">
    <property type="entry name" value="beta-beta-alpha zinc fingers"/>
    <property type="match status" value="2"/>
</dbReference>
<feature type="domain" description="C2H2-type" evidence="10">
    <location>
        <begin position="234"/>
        <end position="261"/>
    </location>
</feature>
<dbReference type="SMART" id="SM00355">
    <property type="entry name" value="ZnF_C2H2"/>
    <property type="match status" value="4"/>
</dbReference>
<keyword evidence="5" id="KW-0862">Zinc</keyword>
<gene>
    <name evidence="11" type="ORF">H5410_034326</name>
</gene>
<dbReference type="AlphaFoldDB" id="A0A9J5YV88"/>